<dbReference type="Proteomes" id="UP001319180">
    <property type="component" value="Unassembled WGS sequence"/>
</dbReference>
<name>A0AAP2DA92_9BACT</name>
<comment type="subcellular location">
    <subcellularLocation>
        <location evidence="1">Cell membrane</location>
        <topology evidence="1">Multi-pass membrane protein</topology>
    </subcellularLocation>
</comment>
<protein>
    <submittedName>
        <fullName evidence="9">ABC transporter permease</fullName>
    </submittedName>
</protein>
<accession>A0AAP2DA92</accession>
<feature type="domain" description="MacB-like periplasmic core" evidence="8">
    <location>
        <begin position="448"/>
        <end position="651"/>
    </location>
</feature>
<organism evidence="9 10">
    <name type="scientific">Dawidia soli</name>
    <dbReference type="NCBI Taxonomy" id="2782352"/>
    <lineage>
        <taxon>Bacteria</taxon>
        <taxon>Pseudomonadati</taxon>
        <taxon>Bacteroidota</taxon>
        <taxon>Cytophagia</taxon>
        <taxon>Cytophagales</taxon>
        <taxon>Chryseotaleaceae</taxon>
        <taxon>Dawidia</taxon>
    </lineage>
</organism>
<sequence length="814" mass="91091">MLRNYLTIALRNVLKNKVFSGINILGLGIGLAACLLIFQFVRYELSYDTFHAKIDRTYRVTNDRFQQGKLIQHGTITYPTIGPAMARDFPEIEEYTRLMPGFGLNIRIDDQHFRGGDSHFADEHFFSVFSFSMLAGDRVSALKEPFSAVLTEHAARRYFPALRTDYTAMIGKTFYWGLDKVPYTVTGVCQDVPANSHIQFDVLMSYATLIQVTKSDADNSWTWSDMRHYLVLKPGVDYKQLEAKFDAFSDRYFQGDKVSGSVEKFYLQPLRDAHLYSHYEYDIAKVASGKAVWAMLIVALFILLIAWINYINLTTSRALDRAKEVGLRKVMGALKSQLIKQFILESLIITSLSFGAALVLVQLLQASFNTITGNDLSLWQVIQTTDAQTLIGVAAFLLVGALVSGFYPALVLSSYQPVTVLKGKFQRSGRGNFLRKALVIVQFTSSAALITGTIIVSKQLNYINDMDLGMVIDNTVVVSAPELATWDSSFVQRVEDYKHALLQVDGVESAATSGNLPGDRLARGFDLHLKEQTSAKYTMSYLGADHHFVTTYHVSLAAGRGFLPTDHQVNYDAIRSVMLNVKAVRLLGIDNPEDAVGKELTDDEHTWTIVGVFNDFHQESLKNPIEAMILMPVYSTFADTSIKIKTEDTKHVLASIEGIYKKYFPGNSFEYFFLKDRYNRQYTDDMRFGQIIGIFTGLAIIVACLGLIGLSSYTAMQRTKEIGIRKVLGASVVHIVSLLSADFVRLVLVAAVLSIPIAYFGMQNWLQGYAYRVTPGWVQFVVPLLLVLLIAAVTISFQVLKAAMKNPVDTLKHE</sequence>
<dbReference type="PANTHER" id="PTHR30572">
    <property type="entry name" value="MEMBRANE COMPONENT OF TRANSPORTER-RELATED"/>
    <property type="match status" value="1"/>
</dbReference>
<evidence type="ECO:0000313" key="9">
    <source>
        <dbReference type="EMBL" id="MBT1686925.1"/>
    </source>
</evidence>
<feature type="transmembrane region" description="Helical" evidence="6">
    <location>
        <begin position="388"/>
        <end position="412"/>
    </location>
</feature>
<feature type="transmembrane region" description="Helical" evidence="6">
    <location>
        <begin position="433"/>
        <end position="456"/>
    </location>
</feature>
<keyword evidence="5 6" id="KW-0472">Membrane</keyword>
<dbReference type="GO" id="GO:0022857">
    <property type="term" value="F:transmembrane transporter activity"/>
    <property type="evidence" value="ECO:0007669"/>
    <property type="project" value="TreeGrafter"/>
</dbReference>
<evidence type="ECO:0000256" key="1">
    <source>
        <dbReference type="ARBA" id="ARBA00004651"/>
    </source>
</evidence>
<feature type="transmembrane region" description="Helical" evidence="6">
    <location>
        <begin position="21"/>
        <end position="41"/>
    </location>
</feature>
<feature type="transmembrane region" description="Helical" evidence="6">
    <location>
        <begin position="691"/>
        <end position="715"/>
    </location>
</feature>
<feature type="domain" description="ABC3 transporter permease C-terminal" evidence="7">
    <location>
        <begin position="694"/>
        <end position="806"/>
    </location>
</feature>
<feature type="transmembrane region" description="Helical" evidence="6">
    <location>
        <begin position="291"/>
        <end position="313"/>
    </location>
</feature>
<keyword evidence="10" id="KW-1185">Reference proteome</keyword>
<feature type="domain" description="ABC3 transporter permease C-terminal" evidence="7">
    <location>
        <begin position="297"/>
        <end position="417"/>
    </location>
</feature>
<gene>
    <name evidence="9" type="ORF">KK078_10170</name>
</gene>
<reference evidence="9 10" key="1">
    <citation type="submission" date="2021-05" db="EMBL/GenBank/DDBJ databases">
        <title>A Polyphasic approach of four new species of the genus Ohtaekwangia: Ohtaekwangia histidinii sp. nov., Ohtaekwangia cretensis sp. nov., Ohtaekwangia indiensis sp. nov., Ohtaekwangia reichenbachii sp. nov. from diverse environment.</title>
        <authorList>
            <person name="Octaviana S."/>
        </authorList>
    </citation>
    <scope>NUCLEOTIDE SEQUENCE [LARGE SCALE GENOMIC DNA]</scope>
    <source>
        <strain evidence="9 10">PWU37</strain>
    </source>
</reference>
<evidence type="ECO:0000256" key="4">
    <source>
        <dbReference type="ARBA" id="ARBA00022989"/>
    </source>
</evidence>
<dbReference type="InterPro" id="IPR025857">
    <property type="entry name" value="MacB_PCD"/>
</dbReference>
<evidence type="ECO:0000259" key="8">
    <source>
        <dbReference type="Pfam" id="PF12704"/>
    </source>
</evidence>
<dbReference type="Pfam" id="PF02687">
    <property type="entry name" value="FtsX"/>
    <property type="match status" value="2"/>
</dbReference>
<evidence type="ECO:0000256" key="6">
    <source>
        <dbReference type="SAM" id="Phobius"/>
    </source>
</evidence>
<feature type="transmembrane region" description="Helical" evidence="6">
    <location>
        <begin position="780"/>
        <end position="800"/>
    </location>
</feature>
<proteinExistence type="predicted"/>
<evidence type="ECO:0000256" key="3">
    <source>
        <dbReference type="ARBA" id="ARBA00022692"/>
    </source>
</evidence>
<dbReference type="RefSeq" id="WP_254090161.1">
    <property type="nucleotide sequence ID" value="NZ_JAHESC010000012.1"/>
</dbReference>
<dbReference type="InterPro" id="IPR003838">
    <property type="entry name" value="ABC3_permease_C"/>
</dbReference>
<comment type="caution">
    <text evidence="9">The sequence shown here is derived from an EMBL/GenBank/DDBJ whole genome shotgun (WGS) entry which is preliminary data.</text>
</comment>
<evidence type="ECO:0000256" key="5">
    <source>
        <dbReference type="ARBA" id="ARBA00023136"/>
    </source>
</evidence>
<dbReference type="EMBL" id="JAHESC010000012">
    <property type="protein sequence ID" value="MBT1686925.1"/>
    <property type="molecule type" value="Genomic_DNA"/>
</dbReference>
<feature type="transmembrane region" description="Helical" evidence="6">
    <location>
        <begin position="342"/>
        <end position="368"/>
    </location>
</feature>
<feature type="transmembrane region" description="Helical" evidence="6">
    <location>
        <begin position="727"/>
        <end position="760"/>
    </location>
</feature>
<evidence type="ECO:0000256" key="2">
    <source>
        <dbReference type="ARBA" id="ARBA00022475"/>
    </source>
</evidence>
<keyword evidence="2" id="KW-1003">Cell membrane</keyword>
<keyword evidence="3 6" id="KW-0812">Transmembrane</keyword>
<feature type="domain" description="MacB-like periplasmic core" evidence="8">
    <location>
        <begin position="20"/>
        <end position="246"/>
    </location>
</feature>
<dbReference type="InterPro" id="IPR050250">
    <property type="entry name" value="Macrolide_Exporter_MacB"/>
</dbReference>
<dbReference type="PROSITE" id="PS51257">
    <property type="entry name" value="PROKAR_LIPOPROTEIN"/>
    <property type="match status" value="1"/>
</dbReference>
<evidence type="ECO:0000259" key="7">
    <source>
        <dbReference type="Pfam" id="PF02687"/>
    </source>
</evidence>
<evidence type="ECO:0000313" key="10">
    <source>
        <dbReference type="Proteomes" id="UP001319180"/>
    </source>
</evidence>
<dbReference type="PANTHER" id="PTHR30572:SF18">
    <property type="entry name" value="ABC-TYPE MACROLIDE FAMILY EXPORT SYSTEM PERMEASE COMPONENT 2"/>
    <property type="match status" value="1"/>
</dbReference>
<keyword evidence="4 6" id="KW-1133">Transmembrane helix</keyword>
<dbReference type="GO" id="GO:0005886">
    <property type="term" value="C:plasma membrane"/>
    <property type="evidence" value="ECO:0007669"/>
    <property type="project" value="UniProtKB-SubCell"/>
</dbReference>
<dbReference type="AlphaFoldDB" id="A0AAP2DA92"/>
<dbReference type="Pfam" id="PF12704">
    <property type="entry name" value="MacB_PCD"/>
    <property type="match status" value="2"/>
</dbReference>